<evidence type="ECO:0000313" key="2">
    <source>
        <dbReference type="EMBL" id="GAH11397.1"/>
    </source>
</evidence>
<dbReference type="PANTHER" id="PTHR30576:SF0">
    <property type="entry name" value="UNDECAPRENYL-PHOSPHATE N-ACETYLGALACTOSAMINYL 1-PHOSPHATE TRANSFERASE-RELATED"/>
    <property type="match status" value="1"/>
</dbReference>
<dbReference type="PANTHER" id="PTHR30576">
    <property type="entry name" value="COLANIC BIOSYNTHESIS UDP-GLUCOSE LIPID CARRIER TRANSFERASE"/>
    <property type="match status" value="1"/>
</dbReference>
<dbReference type="Pfam" id="PF02397">
    <property type="entry name" value="Bac_transf"/>
    <property type="match status" value="1"/>
</dbReference>
<organism evidence="2">
    <name type="scientific">marine sediment metagenome</name>
    <dbReference type="NCBI Taxonomy" id="412755"/>
    <lineage>
        <taxon>unclassified sequences</taxon>
        <taxon>metagenomes</taxon>
        <taxon>ecological metagenomes</taxon>
    </lineage>
</organism>
<accession>X1CUA7</accession>
<dbReference type="EMBL" id="BART01036481">
    <property type="protein sequence ID" value="GAH11397.1"/>
    <property type="molecule type" value="Genomic_DNA"/>
</dbReference>
<feature type="domain" description="Bacterial sugar transferase" evidence="1">
    <location>
        <begin position="1"/>
        <end position="101"/>
    </location>
</feature>
<protein>
    <recommendedName>
        <fullName evidence="1">Bacterial sugar transferase domain-containing protein</fullName>
    </recommendedName>
</protein>
<proteinExistence type="predicted"/>
<evidence type="ECO:0000259" key="1">
    <source>
        <dbReference type="Pfam" id="PF02397"/>
    </source>
</evidence>
<reference evidence="2" key="1">
    <citation type="journal article" date="2014" name="Front. Microbiol.">
        <title>High frequency of phylogenetically diverse reductive dehalogenase-homologous genes in deep subseafloor sedimentary metagenomes.</title>
        <authorList>
            <person name="Kawai M."/>
            <person name="Futagami T."/>
            <person name="Toyoda A."/>
            <person name="Takaki Y."/>
            <person name="Nishi S."/>
            <person name="Hori S."/>
            <person name="Arai W."/>
            <person name="Tsubouchi T."/>
            <person name="Morono Y."/>
            <person name="Uchiyama I."/>
            <person name="Ito T."/>
            <person name="Fujiyama A."/>
            <person name="Inagaki F."/>
            <person name="Takami H."/>
        </authorList>
    </citation>
    <scope>NUCLEOTIDE SEQUENCE</scope>
    <source>
        <strain evidence="2">Expedition CK06-06</strain>
    </source>
</reference>
<feature type="non-terminal residue" evidence="2">
    <location>
        <position position="101"/>
    </location>
</feature>
<dbReference type="InterPro" id="IPR003362">
    <property type="entry name" value="Bact_transf"/>
</dbReference>
<dbReference type="GO" id="GO:0016780">
    <property type="term" value="F:phosphotransferase activity, for other substituted phosphate groups"/>
    <property type="evidence" value="ECO:0007669"/>
    <property type="project" value="TreeGrafter"/>
</dbReference>
<dbReference type="AlphaFoldDB" id="X1CUA7"/>
<gene>
    <name evidence="2" type="ORF">S01H4_61502</name>
</gene>
<comment type="caution">
    <text evidence="2">The sequence shown here is derived from an EMBL/GenBank/DDBJ whole genome shotgun (WGS) entry which is preliminary data.</text>
</comment>
<name>X1CUA7_9ZZZZ</name>
<sequence length="101" mass="11431">MVPGAEVETGPVQAKRGDARVLLSGRFLRKTALDELPQLINILRSEMSFVGPRPQRTVLVRDYLEVLPEYAERHRVLPGLAGLAQVDGDYYLTPRQKLRFD</sequence>